<evidence type="ECO:0000256" key="1">
    <source>
        <dbReference type="SAM" id="MobiDB-lite"/>
    </source>
</evidence>
<proteinExistence type="predicted"/>
<name>A0A5N6ZG60_9EURO</name>
<dbReference type="OrthoDB" id="10464214at2759"/>
<reference evidence="3" key="1">
    <citation type="submission" date="2019-04" db="EMBL/GenBank/DDBJ databases">
        <title>Friends and foes A comparative genomics studyof 23 Aspergillus species from section Flavi.</title>
        <authorList>
            <consortium name="DOE Joint Genome Institute"/>
            <person name="Kjaerbolling I."/>
            <person name="Vesth T."/>
            <person name="Frisvad J.C."/>
            <person name="Nybo J.L."/>
            <person name="Theobald S."/>
            <person name="Kildgaard S."/>
            <person name="Isbrandt T."/>
            <person name="Kuo A."/>
            <person name="Sato A."/>
            <person name="Lyhne E.K."/>
            <person name="Kogle M.E."/>
            <person name="Wiebenga A."/>
            <person name="Kun R.S."/>
            <person name="Lubbers R.J."/>
            <person name="Makela M.R."/>
            <person name="Barry K."/>
            <person name="Chovatia M."/>
            <person name="Clum A."/>
            <person name="Daum C."/>
            <person name="Haridas S."/>
            <person name="He G."/>
            <person name="LaButti K."/>
            <person name="Lipzen A."/>
            <person name="Mondo S."/>
            <person name="Riley R."/>
            <person name="Salamov A."/>
            <person name="Simmons B.A."/>
            <person name="Magnuson J.K."/>
            <person name="Henrissat B."/>
            <person name="Mortensen U.H."/>
            <person name="Larsen T.O."/>
            <person name="Devries R.P."/>
            <person name="Grigoriev I.V."/>
            <person name="Machida M."/>
            <person name="Baker S.E."/>
            <person name="Andersen M.R."/>
        </authorList>
    </citation>
    <scope>NUCLEOTIDE SEQUENCE [LARGE SCALE GENOMIC DNA]</scope>
    <source>
        <strain evidence="3">CBS 553.77</strain>
    </source>
</reference>
<keyword evidence="3" id="KW-1185">Reference proteome</keyword>
<evidence type="ECO:0000313" key="2">
    <source>
        <dbReference type="EMBL" id="KAE8355906.1"/>
    </source>
</evidence>
<accession>A0A5N6ZG60</accession>
<dbReference type="EMBL" id="ML739045">
    <property type="protein sequence ID" value="KAE8355906.1"/>
    <property type="molecule type" value="Genomic_DNA"/>
</dbReference>
<dbReference type="Proteomes" id="UP000327118">
    <property type="component" value="Unassembled WGS sequence"/>
</dbReference>
<protein>
    <submittedName>
        <fullName evidence="2">Uncharacterized protein</fullName>
    </submittedName>
</protein>
<feature type="compositionally biased region" description="Polar residues" evidence="1">
    <location>
        <begin position="7"/>
        <end position="20"/>
    </location>
</feature>
<sequence length="207" mass="22834">MEDITAHANSCATQAPSASHPTMEPLERQSSAPAVLLESLKYPGYTKLQPMLCRSDTLLETYEKLSGALYTLHRQKGILTKDTRCGYTVDAFFQCISRLCDLLETTIASAMDIIHGAGHVTHDGIFKLALMGVSTSLDIYECLLRSINPADDGEVDCPQSPQAGISSWGSVQLPWLPGQMETDTTIFRPRVMDGHFKRLKFHSRSIS</sequence>
<organism evidence="2 3">
    <name type="scientific">Aspergillus coremiiformis</name>
    <dbReference type="NCBI Taxonomy" id="138285"/>
    <lineage>
        <taxon>Eukaryota</taxon>
        <taxon>Fungi</taxon>
        <taxon>Dikarya</taxon>
        <taxon>Ascomycota</taxon>
        <taxon>Pezizomycotina</taxon>
        <taxon>Eurotiomycetes</taxon>
        <taxon>Eurotiomycetidae</taxon>
        <taxon>Eurotiales</taxon>
        <taxon>Aspergillaceae</taxon>
        <taxon>Aspergillus</taxon>
        <taxon>Aspergillus subgen. Circumdati</taxon>
    </lineage>
</organism>
<evidence type="ECO:0000313" key="3">
    <source>
        <dbReference type="Proteomes" id="UP000327118"/>
    </source>
</evidence>
<feature type="region of interest" description="Disordered" evidence="1">
    <location>
        <begin position="1"/>
        <end position="28"/>
    </location>
</feature>
<dbReference type="AlphaFoldDB" id="A0A5N6ZG60"/>
<gene>
    <name evidence="2" type="ORF">BDV28DRAFT_128086</name>
</gene>